<reference evidence="2 4" key="1">
    <citation type="submission" date="2019-07" db="EMBL/GenBank/DDBJ databases">
        <title>Whole genome shotgun sequence of Cellulomonas hominis NBRC 16055.</title>
        <authorList>
            <person name="Hosoyama A."/>
            <person name="Uohara A."/>
            <person name="Ohji S."/>
            <person name="Ichikawa N."/>
        </authorList>
    </citation>
    <scope>NUCLEOTIDE SEQUENCE [LARGE SCALE GENOMIC DNA]</scope>
    <source>
        <strain evidence="2 4">NBRC 16055</strain>
    </source>
</reference>
<dbReference type="Proteomes" id="UP000564629">
    <property type="component" value="Unassembled WGS sequence"/>
</dbReference>
<comment type="caution">
    <text evidence="2">The sequence shown here is derived from an EMBL/GenBank/DDBJ whole genome shotgun (WGS) entry which is preliminary data.</text>
</comment>
<protein>
    <recommendedName>
        <fullName evidence="1">PIN like domain-containing protein</fullName>
    </recommendedName>
</protein>
<dbReference type="EMBL" id="JACHDN010000001">
    <property type="protein sequence ID" value="MBB5474787.1"/>
    <property type="molecule type" value="Genomic_DNA"/>
</dbReference>
<reference evidence="3 5" key="2">
    <citation type="submission" date="2020-08" db="EMBL/GenBank/DDBJ databases">
        <title>Sequencing the genomes of 1000 actinobacteria strains.</title>
        <authorList>
            <person name="Klenk H.-P."/>
        </authorList>
    </citation>
    <scope>NUCLEOTIDE SEQUENCE [LARGE SCALE GENOMIC DNA]</scope>
    <source>
        <strain evidence="3 5">DSM 9581</strain>
    </source>
</reference>
<dbReference type="Proteomes" id="UP000321723">
    <property type="component" value="Unassembled WGS sequence"/>
</dbReference>
<feature type="domain" description="PIN like" evidence="1">
    <location>
        <begin position="23"/>
        <end position="237"/>
    </location>
</feature>
<keyword evidence="4" id="KW-1185">Reference proteome</keyword>
<dbReference type="EMBL" id="BJVQ01000059">
    <property type="protein sequence ID" value="GEL48037.1"/>
    <property type="molecule type" value="Genomic_DNA"/>
</dbReference>
<accession>A0A511FI53</accession>
<evidence type="ECO:0000313" key="4">
    <source>
        <dbReference type="Proteomes" id="UP000321723"/>
    </source>
</evidence>
<dbReference type="AlphaFoldDB" id="A0A511FI53"/>
<evidence type="ECO:0000313" key="3">
    <source>
        <dbReference type="EMBL" id="MBB5474787.1"/>
    </source>
</evidence>
<dbReference type="Pfam" id="PF18476">
    <property type="entry name" value="PIN_8"/>
    <property type="match status" value="1"/>
</dbReference>
<dbReference type="OrthoDB" id="9182727at2"/>
<sequence>MTRPLVPAPPAAADLDDVFASALIVLDSSVLLNLYRVGADTRESWLTVLSSVRERLVMPFQVATEVTRNAPAVRSSLADTYAALRKDLEAVKGLPSARFASRHLHADRLAGLRQVVDQHVEAMLTGLDAVQRGDHALVTADDDSVMAALEELYDGRILPAPDATTVRARVAEFVEHRGPNQIPPGWEDAKAKSTPMLQAGDYLLWAELLEHAAATRRAVVFVTDDSKDDWWERRDGLRPAPALVAEFQQVTGAAYAQVTSPDFLAAAQRLLGQDESPEAVAETTEASSIEAAEAILDSVAPWRRRLLDDRAAEYLDRFPSLLTPADDRLVYIPPPLQDVLAMLDNTHLRALPRWVRVRLAATYPEIEDQLGLDEPDEQA</sequence>
<evidence type="ECO:0000313" key="2">
    <source>
        <dbReference type="EMBL" id="GEL48037.1"/>
    </source>
</evidence>
<dbReference type="RefSeq" id="WP_146839704.1">
    <property type="nucleotide sequence ID" value="NZ_BJVQ01000059.1"/>
</dbReference>
<dbReference type="InterPro" id="IPR041578">
    <property type="entry name" value="PIN_8"/>
</dbReference>
<organism evidence="2 4">
    <name type="scientific">Cellulomonas hominis</name>
    <dbReference type="NCBI Taxonomy" id="156981"/>
    <lineage>
        <taxon>Bacteria</taxon>
        <taxon>Bacillati</taxon>
        <taxon>Actinomycetota</taxon>
        <taxon>Actinomycetes</taxon>
        <taxon>Micrococcales</taxon>
        <taxon>Cellulomonadaceae</taxon>
        <taxon>Cellulomonas</taxon>
    </lineage>
</organism>
<gene>
    <name evidence="2" type="ORF">CHO01_31530</name>
    <name evidence="3" type="ORF">HNR08_003523</name>
</gene>
<proteinExistence type="predicted"/>
<evidence type="ECO:0000313" key="5">
    <source>
        <dbReference type="Proteomes" id="UP000564629"/>
    </source>
</evidence>
<name>A0A511FI53_9CELL</name>
<evidence type="ECO:0000259" key="1">
    <source>
        <dbReference type="Pfam" id="PF18476"/>
    </source>
</evidence>